<gene>
    <name evidence="1" type="ORF">GRJ2_000527000</name>
</gene>
<comment type="caution">
    <text evidence="1">The sequence shown here is derived from an EMBL/GenBank/DDBJ whole genome shotgun (WGS) entry which is preliminary data.</text>
</comment>
<evidence type="ECO:0000313" key="2">
    <source>
        <dbReference type="Proteomes" id="UP001623348"/>
    </source>
</evidence>
<proteinExistence type="predicted"/>
<accession>A0ABC9W6G2</accession>
<evidence type="ECO:0000313" key="1">
    <source>
        <dbReference type="EMBL" id="GAB0180617.1"/>
    </source>
</evidence>
<name>A0ABC9W6G2_GRUJA</name>
<dbReference type="AlphaFoldDB" id="A0ABC9W6G2"/>
<dbReference type="EMBL" id="BAAFJT010000001">
    <property type="protein sequence ID" value="GAB0180617.1"/>
    <property type="molecule type" value="Genomic_DNA"/>
</dbReference>
<sequence length="84" mass="9739">MCITQKRREVHKRCLQVCFRGAIKARYFIAVEDSKLEKASDKCGSMGRPTFIRPLGEDFWTHGYIRKCQTMTALGDFELRFCSA</sequence>
<protein>
    <submittedName>
        <fullName evidence="1">Uncharacterized protein</fullName>
    </submittedName>
</protein>
<keyword evidence="2" id="KW-1185">Reference proteome</keyword>
<organism evidence="1 2">
    <name type="scientific">Grus japonensis</name>
    <name type="common">Japanese crane</name>
    <name type="synonym">Red-crowned crane</name>
    <dbReference type="NCBI Taxonomy" id="30415"/>
    <lineage>
        <taxon>Eukaryota</taxon>
        <taxon>Metazoa</taxon>
        <taxon>Chordata</taxon>
        <taxon>Craniata</taxon>
        <taxon>Vertebrata</taxon>
        <taxon>Euteleostomi</taxon>
        <taxon>Archelosauria</taxon>
        <taxon>Archosauria</taxon>
        <taxon>Dinosauria</taxon>
        <taxon>Saurischia</taxon>
        <taxon>Theropoda</taxon>
        <taxon>Coelurosauria</taxon>
        <taxon>Aves</taxon>
        <taxon>Neognathae</taxon>
        <taxon>Neoaves</taxon>
        <taxon>Gruiformes</taxon>
        <taxon>Gruidae</taxon>
        <taxon>Grus</taxon>
    </lineage>
</organism>
<reference evidence="1 2" key="1">
    <citation type="submission" date="2024-06" db="EMBL/GenBank/DDBJ databases">
        <title>The draft genome of Grus japonensis, version 3.</title>
        <authorList>
            <person name="Nabeshima K."/>
            <person name="Suzuki S."/>
            <person name="Onuma M."/>
        </authorList>
    </citation>
    <scope>NUCLEOTIDE SEQUENCE [LARGE SCALE GENOMIC DNA]</scope>
    <source>
        <strain evidence="1 2">451A</strain>
    </source>
</reference>
<dbReference type="Proteomes" id="UP001623348">
    <property type="component" value="Unassembled WGS sequence"/>
</dbReference>